<dbReference type="EMBL" id="KD094000">
    <property type="protein sequence ID" value="EMS61604.1"/>
    <property type="molecule type" value="Genomic_DNA"/>
</dbReference>
<proteinExistence type="predicted"/>
<evidence type="ECO:0000313" key="1">
    <source>
        <dbReference type="EMBL" id="EMS61604.1"/>
    </source>
</evidence>
<dbReference type="AlphaFoldDB" id="M8AL90"/>
<sequence length="221" mass="23628">MALLAYASALMASTAALILAVPVTLLVCTVYAAAYLGHALAMHRLRAGAISGNAVPVRRVEGEATTTRRIAVTAFWATASAVAIEAVVFRVFAIDGIVTVFFLSAMGCMYAAVCNILVVSELMGGALFQEWMPLFLLACSGCWVVSLLLVVCIAICPFMVAGAVTAALCMWVLMFALLAFLVYMSYLHTCAAVLTRQLTSTARDDDWEEQEEIVLPLSCII</sequence>
<organism evidence="1">
    <name type="scientific">Triticum urartu</name>
    <name type="common">Red wild einkorn</name>
    <name type="synonym">Crithodium urartu</name>
    <dbReference type="NCBI Taxonomy" id="4572"/>
    <lineage>
        <taxon>Eukaryota</taxon>
        <taxon>Viridiplantae</taxon>
        <taxon>Streptophyta</taxon>
        <taxon>Embryophyta</taxon>
        <taxon>Tracheophyta</taxon>
        <taxon>Spermatophyta</taxon>
        <taxon>Magnoliopsida</taxon>
        <taxon>Liliopsida</taxon>
        <taxon>Poales</taxon>
        <taxon>Poaceae</taxon>
        <taxon>BOP clade</taxon>
        <taxon>Pooideae</taxon>
        <taxon>Triticodae</taxon>
        <taxon>Triticeae</taxon>
        <taxon>Triticinae</taxon>
        <taxon>Triticum</taxon>
    </lineage>
</organism>
<protein>
    <submittedName>
        <fullName evidence="1">Uncharacterized protein</fullName>
    </submittedName>
</protein>
<accession>M8AL90</accession>
<name>M8AL90_TRIUA</name>
<gene>
    <name evidence="1" type="ORF">TRIUR3_17502</name>
</gene>
<dbReference type="OMA" id="VVCIAIC"/>
<reference evidence="1" key="1">
    <citation type="journal article" date="2013" name="Nature">
        <title>Draft genome of the wheat A-genome progenitor Triticum urartu.</title>
        <authorList>
            <person name="Ling H.Q."/>
            <person name="Zhao S."/>
            <person name="Liu D."/>
            <person name="Wang J."/>
            <person name="Sun H."/>
            <person name="Zhang C."/>
            <person name="Fan H."/>
            <person name="Li D."/>
            <person name="Dong L."/>
            <person name="Tao Y."/>
            <person name="Gao C."/>
            <person name="Wu H."/>
            <person name="Li Y."/>
            <person name="Cui Y."/>
            <person name="Guo X."/>
            <person name="Zheng S."/>
            <person name="Wang B."/>
            <person name="Yu K."/>
            <person name="Liang Q."/>
            <person name="Yang W."/>
            <person name="Lou X."/>
            <person name="Chen J."/>
            <person name="Feng M."/>
            <person name="Jian J."/>
            <person name="Zhang X."/>
            <person name="Luo G."/>
            <person name="Jiang Y."/>
            <person name="Liu J."/>
            <person name="Wang Z."/>
            <person name="Sha Y."/>
            <person name="Zhang B."/>
            <person name="Wu H."/>
            <person name="Tang D."/>
            <person name="Shen Q."/>
            <person name="Xue P."/>
            <person name="Zou S."/>
            <person name="Wang X."/>
            <person name="Liu X."/>
            <person name="Wang F."/>
            <person name="Yang Y."/>
            <person name="An X."/>
            <person name="Dong Z."/>
            <person name="Zhang K."/>
            <person name="Zhang X."/>
            <person name="Luo M.C."/>
            <person name="Dvorak J."/>
            <person name="Tong Y."/>
            <person name="Wang J."/>
            <person name="Yang H."/>
            <person name="Li Z."/>
            <person name="Wang D."/>
            <person name="Zhang A."/>
            <person name="Wang J."/>
        </authorList>
    </citation>
    <scope>NUCLEOTIDE SEQUENCE</scope>
</reference>